<dbReference type="Proteomes" id="UP000234748">
    <property type="component" value="Unassembled WGS sequence"/>
</dbReference>
<name>A0A2N5MBV4_9BACI</name>
<gene>
    <name evidence="2" type="ORF">CUU66_01390</name>
</gene>
<dbReference type="AlphaFoldDB" id="A0A2N5MBV4"/>
<evidence type="ECO:0000256" key="1">
    <source>
        <dbReference type="SAM" id="Phobius"/>
    </source>
</evidence>
<keyword evidence="3" id="KW-1185">Reference proteome</keyword>
<keyword evidence="1" id="KW-0472">Membrane</keyword>
<dbReference type="EMBL" id="PGUY01000002">
    <property type="protein sequence ID" value="PLT31840.1"/>
    <property type="molecule type" value="Genomic_DNA"/>
</dbReference>
<organism evidence="2 3">
    <name type="scientific">Peribacillus deserti</name>
    <dbReference type="NCBI Taxonomy" id="673318"/>
    <lineage>
        <taxon>Bacteria</taxon>
        <taxon>Bacillati</taxon>
        <taxon>Bacillota</taxon>
        <taxon>Bacilli</taxon>
        <taxon>Bacillales</taxon>
        <taxon>Bacillaceae</taxon>
        <taxon>Peribacillus</taxon>
    </lineage>
</organism>
<feature type="transmembrane region" description="Helical" evidence="1">
    <location>
        <begin position="43"/>
        <end position="63"/>
    </location>
</feature>
<keyword evidence="1" id="KW-0812">Transmembrane</keyword>
<keyword evidence="1" id="KW-1133">Transmembrane helix</keyword>
<accession>A0A2N5MBV4</accession>
<reference evidence="2 3" key="1">
    <citation type="submission" date="2017-11" db="EMBL/GenBank/DDBJ databases">
        <title>Comparitive Functional Genomics of Dry Heat Resistant strains isolated from the Viking Spacecraft.</title>
        <authorList>
            <person name="Seuylemezian A."/>
            <person name="Cooper K."/>
            <person name="Vaishampayan P."/>
        </authorList>
    </citation>
    <scope>NUCLEOTIDE SEQUENCE [LARGE SCALE GENOMIC DNA]</scope>
    <source>
        <strain evidence="2 3">V1-29</strain>
    </source>
</reference>
<sequence length="103" mass="11040">METQMVILKKNSVISFVSLVIGIVCFFIVFIPPTRIANIGSSAGDLITFFLTALGIVLSIAGLSKKAEKKVIPVIALILSASNIVFWIITLILLFTGVTDFGP</sequence>
<proteinExistence type="predicted"/>
<evidence type="ECO:0000313" key="2">
    <source>
        <dbReference type="EMBL" id="PLT31840.1"/>
    </source>
</evidence>
<protein>
    <submittedName>
        <fullName evidence="2">Uncharacterized protein</fullName>
    </submittedName>
</protein>
<dbReference type="OrthoDB" id="2939929at2"/>
<evidence type="ECO:0000313" key="3">
    <source>
        <dbReference type="Proteomes" id="UP000234748"/>
    </source>
</evidence>
<feature type="transmembrane region" description="Helical" evidence="1">
    <location>
        <begin position="12"/>
        <end position="31"/>
    </location>
</feature>
<feature type="transmembrane region" description="Helical" evidence="1">
    <location>
        <begin position="75"/>
        <end position="98"/>
    </location>
</feature>
<comment type="caution">
    <text evidence="2">The sequence shown here is derived from an EMBL/GenBank/DDBJ whole genome shotgun (WGS) entry which is preliminary data.</text>
</comment>